<dbReference type="PANTHER" id="PTHR11579:SF18">
    <property type="entry name" value="PROTEIN-L-ISOASPARTATE O-METHYLTRANSFERASE"/>
    <property type="match status" value="1"/>
</dbReference>
<dbReference type="CDD" id="cd02440">
    <property type="entry name" value="AdoMet_MTases"/>
    <property type="match status" value="1"/>
</dbReference>
<evidence type="ECO:0000313" key="8">
    <source>
        <dbReference type="EMBL" id="MDG9698191.1"/>
    </source>
</evidence>
<dbReference type="Gene3D" id="3.40.50.150">
    <property type="entry name" value="Vaccinia Virus protein VP39"/>
    <property type="match status" value="1"/>
</dbReference>
<dbReference type="SUPFAM" id="SSF53335">
    <property type="entry name" value="S-adenosyl-L-methionine-dependent methyltransferases"/>
    <property type="match status" value="1"/>
</dbReference>
<evidence type="ECO:0000256" key="5">
    <source>
        <dbReference type="ARBA" id="ARBA00022691"/>
    </source>
</evidence>
<dbReference type="InterPro" id="IPR029063">
    <property type="entry name" value="SAM-dependent_MTases_sf"/>
</dbReference>
<keyword evidence="5" id="KW-0949">S-adenosyl-L-methionine</keyword>
<accession>A0AAW6RHT6</accession>
<dbReference type="GO" id="GO:0005737">
    <property type="term" value="C:cytoplasm"/>
    <property type="evidence" value="ECO:0007669"/>
    <property type="project" value="TreeGrafter"/>
</dbReference>
<gene>
    <name evidence="8" type="ORF">QB898_00385</name>
</gene>
<dbReference type="InterPro" id="IPR020598">
    <property type="entry name" value="rRNA_Ade_methylase_Trfase_N"/>
</dbReference>
<keyword evidence="4" id="KW-0808">Transferase</keyword>
<dbReference type="GO" id="GO:0000179">
    <property type="term" value="F:rRNA (adenine-N6,N6-)-dimethyltransferase activity"/>
    <property type="evidence" value="ECO:0007669"/>
    <property type="project" value="InterPro"/>
</dbReference>
<proteinExistence type="inferred from homology"/>
<evidence type="ECO:0000256" key="1">
    <source>
        <dbReference type="ARBA" id="ARBA00005369"/>
    </source>
</evidence>
<feature type="domain" description="Ribosomal RNA adenine methylase transferase N-terminal" evidence="7">
    <location>
        <begin position="73"/>
        <end position="207"/>
    </location>
</feature>
<evidence type="ECO:0000256" key="4">
    <source>
        <dbReference type="ARBA" id="ARBA00022679"/>
    </source>
</evidence>
<evidence type="ECO:0000256" key="2">
    <source>
        <dbReference type="ARBA" id="ARBA00013346"/>
    </source>
</evidence>
<dbReference type="RefSeq" id="WP_279523346.1">
    <property type="nucleotide sequence ID" value="NZ_JARVII010000001.1"/>
</dbReference>
<evidence type="ECO:0000256" key="3">
    <source>
        <dbReference type="ARBA" id="ARBA00022603"/>
    </source>
</evidence>
<dbReference type="AlphaFoldDB" id="A0AAW6RHT6"/>
<dbReference type="Proteomes" id="UP001237156">
    <property type="component" value="Unassembled WGS sequence"/>
</dbReference>
<dbReference type="GO" id="GO:0004719">
    <property type="term" value="F:protein-L-isoaspartate (D-aspartate) O-methyltransferase activity"/>
    <property type="evidence" value="ECO:0007669"/>
    <property type="project" value="InterPro"/>
</dbReference>
<comment type="similarity">
    <text evidence="1">Belongs to the methyltransferase superfamily. L-isoaspartyl/D-aspartyl protein methyltransferase family.</text>
</comment>
<keyword evidence="9" id="KW-1185">Reference proteome</keyword>
<name>A0AAW6RHT6_9BURK</name>
<dbReference type="EMBL" id="JARVII010000001">
    <property type="protein sequence ID" value="MDG9698191.1"/>
    <property type="molecule type" value="Genomic_DNA"/>
</dbReference>
<keyword evidence="3" id="KW-0489">Methyltransferase</keyword>
<evidence type="ECO:0000259" key="7">
    <source>
        <dbReference type="SMART" id="SM00650"/>
    </source>
</evidence>
<comment type="caution">
    <text evidence="8">The sequence shown here is derived from an EMBL/GenBank/DDBJ whole genome shotgun (WGS) entry which is preliminary data.</text>
</comment>
<organism evidence="8 9">
    <name type="scientific">Ottowia cancrivicina</name>
    <dbReference type="NCBI Taxonomy" id="3040346"/>
    <lineage>
        <taxon>Bacteria</taxon>
        <taxon>Pseudomonadati</taxon>
        <taxon>Pseudomonadota</taxon>
        <taxon>Betaproteobacteria</taxon>
        <taxon>Burkholderiales</taxon>
        <taxon>Comamonadaceae</taxon>
        <taxon>Ottowia</taxon>
    </lineage>
</organism>
<reference evidence="8 9" key="1">
    <citation type="submission" date="2023-04" db="EMBL/GenBank/DDBJ databases">
        <title>Ottowia paracancer sp. nov., isolated from human stomach.</title>
        <authorList>
            <person name="Song Y."/>
        </authorList>
    </citation>
    <scope>NUCLEOTIDE SEQUENCE [LARGE SCALE GENOMIC DNA]</scope>
    <source>
        <strain evidence="8 9">10c7w1</strain>
    </source>
</reference>
<dbReference type="Pfam" id="PF01135">
    <property type="entry name" value="PCMT"/>
    <property type="match status" value="1"/>
</dbReference>
<dbReference type="PANTHER" id="PTHR11579">
    <property type="entry name" value="PROTEIN-L-ISOASPARTATE O-METHYLTRANSFERASE"/>
    <property type="match status" value="1"/>
</dbReference>
<sequence>MNLEKARFNMIEQQVRPWNVSDERVRQLLAEVPREAFAPAKYRDLAFADIELPLLDDETLARQRGQVMLPPRVQARLLQELRLQGGERVLHVGTGSGYMAALLGRQAASVFTIEIDNAIAAFAQANLQRAGAGNVQVLAGDAAQTAPLPQGPFDAIVLSGSVARAPQHLIAQLAPGGRLLAITGDEPVMRATLVQLQGEGVRLTQPWDCDAPRLMNFPDTPVFHF</sequence>
<dbReference type="InterPro" id="IPR000682">
    <property type="entry name" value="PCMT"/>
</dbReference>
<evidence type="ECO:0000313" key="9">
    <source>
        <dbReference type="Proteomes" id="UP001237156"/>
    </source>
</evidence>
<evidence type="ECO:0000256" key="6">
    <source>
        <dbReference type="ARBA" id="ARBA00030757"/>
    </source>
</evidence>
<dbReference type="SMART" id="SM00650">
    <property type="entry name" value="rADc"/>
    <property type="match status" value="1"/>
</dbReference>
<protein>
    <recommendedName>
        <fullName evidence="2">Protein-L-isoaspartate O-methyltransferase</fullName>
    </recommendedName>
    <alternativeName>
        <fullName evidence="6">Protein L-isoaspartyl methyltransferase</fullName>
    </alternativeName>
</protein>